<dbReference type="Proteomes" id="UP000676336">
    <property type="component" value="Unassembled WGS sequence"/>
</dbReference>
<evidence type="ECO:0000313" key="2">
    <source>
        <dbReference type="Proteomes" id="UP000676336"/>
    </source>
</evidence>
<sequence>MSSKYQQALRTMKHYVLNVISEEQARQQEENSTTKPKNLVSSLVAAIKKESSERGTSLTPNE</sequence>
<proteinExistence type="predicted"/>
<organism evidence="1 2">
    <name type="scientific">Rotaria magnacalcarata</name>
    <dbReference type="NCBI Taxonomy" id="392030"/>
    <lineage>
        <taxon>Eukaryota</taxon>
        <taxon>Metazoa</taxon>
        <taxon>Spiralia</taxon>
        <taxon>Gnathifera</taxon>
        <taxon>Rotifera</taxon>
        <taxon>Eurotatoria</taxon>
        <taxon>Bdelloidea</taxon>
        <taxon>Philodinida</taxon>
        <taxon>Philodinidae</taxon>
        <taxon>Rotaria</taxon>
    </lineage>
</organism>
<reference evidence="1" key="1">
    <citation type="submission" date="2021-02" db="EMBL/GenBank/DDBJ databases">
        <authorList>
            <person name="Nowell W R."/>
        </authorList>
    </citation>
    <scope>NUCLEOTIDE SEQUENCE</scope>
</reference>
<evidence type="ECO:0000313" key="1">
    <source>
        <dbReference type="EMBL" id="CAF4301414.1"/>
    </source>
</evidence>
<dbReference type="EMBL" id="CAJOBI010036289">
    <property type="protein sequence ID" value="CAF4301414.1"/>
    <property type="molecule type" value="Genomic_DNA"/>
</dbReference>
<name>A0A8S2TV28_9BILA</name>
<dbReference type="AlphaFoldDB" id="A0A8S2TV28"/>
<gene>
    <name evidence="1" type="ORF">SMN809_LOCUS26123</name>
</gene>
<feature type="non-terminal residue" evidence="1">
    <location>
        <position position="62"/>
    </location>
</feature>
<accession>A0A8S2TV28</accession>
<comment type="caution">
    <text evidence="1">The sequence shown here is derived from an EMBL/GenBank/DDBJ whole genome shotgun (WGS) entry which is preliminary data.</text>
</comment>
<protein>
    <submittedName>
        <fullName evidence="1">Uncharacterized protein</fullName>
    </submittedName>
</protein>